<keyword evidence="1" id="KW-0812">Transmembrane</keyword>
<keyword evidence="1" id="KW-0472">Membrane</keyword>
<keyword evidence="3" id="KW-1185">Reference proteome</keyword>
<dbReference type="Pfam" id="PF10325">
    <property type="entry name" value="7TM_GPCR_Srz"/>
    <property type="match status" value="1"/>
</dbReference>
<keyword evidence="1" id="KW-1133">Transmembrane helix</keyword>
<name>A0A8S1GWP4_9PELO</name>
<protein>
    <submittedName>
        <fullName evidence="2">Uncharacterized protein</fullName>
    </submittedName>
</protein>
<reference evidence="2" key="1">
    <citation type="submission" date="2020-10" db="EMBL/GenBank/DDBJ databases">
        <authorList>
            <person name="Kikuchi T."/>
        </authorList>
    </citation>
    <scope>NUCLEOTIDE SEQUENCE</scope>
    <source>
        <strain evidence="2">NKZ352</strain>
    </source>
</reference>
<feature type="transmembrane region" description="Helical" evidence="1">
    <location>
        <begin position="31"/>
        <end position="50"/>
    </location>
</feature>
<evidence type="ECO:0000313" key="2">
    <source>
        <dbReference type="EMBL" id="CAD6187434.1"/>
    </source>
</evidence>
<evidence type="ECO:0000256" key="1">
    <source>
        <dbReference type="SAM" id="Phobius"/>
    </source>
</evidence>
<dbReference type="InterPro" id="IPR018817">
    <property type="entry name" value="7TM_GPCR_serpentine_rcpt_Srz"/>
</dbReference>
<evidence type="ECO:0000313" key="3">
    <source>
        <dbReference type="Proteomes" id="UP000835052"/>
    </source>
</evidence>
<gene>
    <name evidence="2" type="ORF">CAUJ_LOCUS3353</name>
</gene>
<dbReference type="Proteomes" id="UP000835052">
    <property type="component" value="Unassembled WGS sequence"/>
</dbReference>
<proteinExistence type="predicted"/>
<feature type="transmembrane region" description="Helical" evidence="1">
    <location>
        <begin position="56"/>
        <end position="79"/>
    </location>
</feature>
<feature type="transmembrane region" description="Helical" evidence="1">
    <location>
        <begin position="6"/>
        <end position="24"/>
    </location>
</feature>
<sequence>MCVCCVVLFVIDAALCFLTFMGHFTKNFYDWGSVLPIMLKCVALAVVIAVPVTNKVIGVICLLIAVQRALVVFFPPSIFNYAKSNASKRFVQITWFATLLYHLIVDIHGCNFATYHGNFICRSNFFTTAQNVVLFIDFAGPFIALFLNFIVFHRIVAIKAVHSSLNKSERVLLYQIIPIILFKIIHLLVFMIIYTYWYYQKEKDQLYDYALKIHRYEFIYLSNVIPSSYLLSSEEKIRTTAILLGWRRVRSVRTTAVTY</sequence>
<accession>A0A8S1GWP4</accession>
<dbReference type="AlphaFoldDB" id="A0A8S1GWP4"/>
<feature type="transmembrane region" description="Helical" evidence="1">
    <location>
        <begin position="132"/>
        <end position="152"/>
    </location>
</feature>
<dbReference type="EMBL" id="CAJGYM010000006">
    <property type="protein sequence ID" value="CAD6187434.1"/>
    <property type="molecule type" value="Genomic_DNA"/>
</dbReference>
<feature type="transmembrane region" description="Helical" evidence="1">
    <location>
        <begin position="172"/>
        <end position="197"/>
    </location>
</feature>
<organism evidence="2 3">
    <name type="scientific">Caenorhabditis auriculariae</name>
    <dbReference type="NCBI Taxonomy" id="2777116"/>
    <lineage>
        <taxon>Eukaryota</taxon>
        <taxon>Metazoa</taxon>
        <taxon>Ecdysozoa</taxon>
        <taxon>Nematoda</taxon>
        <taxon>Chromadorea</taxon>
        <taxon>Rhabditida</taxon>
        <taxon>Rhabditina</taxon>
        <taxon>Rhabditomorpha</taxon>
        <taxon>Rhabditoidea</taxon>
        <taxon>Rhabditidae</taxon>
        <taxon>Peloderinae</taxon>
        <taxon>Caenorhabditis</taxon>
    </lineage>
</organism>
<comment type="caution">
    <text evidence="2">The sequence shown here is derived from an EMBL/GenBank/DDBJ whole genome shotgun (WGS) entry which is preliminary data.</text>
</comment>